<dbReference type="AlphaFoldDB" id="A0A2A5JKZ1"/>
<dbReference type="Pfam" id="PF00072">
    <property type="entry name" value="Response_reg"/>
    <property type="match status" value="1"/>
</dbReference>
<keyword evidence="5" id="KW-0614">Plasmid</keyword>
<evidence type="ECO:0000313" key="6">
    <source>
        <dbReference type="Proteomes" id="UP000228621"/>
    </source>
</evidence>
<dbReference type="SUPFAM" id="SSF55874">
    <property type="entry name" value="ATPase domain of HSP90 chaperone/DNA topoisomerase II/histidine kinase"/>
    <property type="match status" value="1"/>
</dbReference>
<evidence type="ECO:0000256" key="2">
    <source>
        <dbReference type="PROSITE-ProRule" id="PRU00169"/>
    </source>
</evidence>
<evidence type="ECO:0000256" key="1">
    <source>
        <dbReference type="ARBA" id="ARBA00022553"/>
    </source>
</evidence>
<dbReference type="InterPro" id="IPR011006">
    <property type="entry name" value="CheY-like_superfamily"/>
</dbReference>
<keyword evidence="1 2" id="KW-0597">Phosphoprotein</keyword>
<feature type="domain" description="Histidine kinase" evidence="3">
    <location>
        <begin position="143"/>
        <end position="369"/>
    </location>
</feature>
<feature type="modified residue" description="4-aspartylphosphate" evidence="2">
    <location>
        <position position="52"/>
    </location>
</feature>
<gene>
    <name evidence="5" type="ORF">CEX98_19210</name>
</gene>
<dbReference type="PROSITE" id="PS50110">
    <property type="entry name" value="RESPONSE_REGULATORY"/>
    <property type="match status" value="1"/>
</dbReference>
<dbReference type="Proteomes" id="UP000228621">
    <property type="component" value="Unassembled WGS sequence"/>
</dbReference>
<name>A0A2A5JKZ1_PSEO7</name>
<keyword evidence="5" id="KW-0418">Kinase</keyword>
<comment type="caution">
    <text evidence="5">The sequence shown here is derived from an EMBL/GenBank/DDBJ whole genome shotgun (WGS) entry which is preliminary data.</text>
</comment>
<dbReference type="InterPro" id="IPR036890">
    <property type="entry name" value="HATPase_C_sf"/>
</dbReference>
<dbReference type="OrthoDB" id="8874570at2"/>
<dbReference type="PANTHER" id="PTHR43547">
    <property type="entry name" value="TWO-COMPONENT HISTIDINE KINASE"/>
    <property type="match status" value="1"/>
</dbReference>
<dbReference type="SUPFAM" id="SSF52172">
    <property type="entry name" value="CheY-like"/>
    <property type="match status" value="1"/>
</dbReference>
<dbReference type="PANTHER" id="PTHR43547:SF2">
    <property type="entry name" value="HYBRID SIGNAL TRANSDUCTION HISTIDINE KINASE C"/>
    <property type="match status" value="1"/>
</dbReference>
<evidence type="ECO:0000259" key="3">
    <source>
        <dbReference type="PROSITE" id="PS50109"/>
    </source>
</evidence>
<dbReference type="SMART" id="SM00448">
    <property type="entry name" value="REC"/>
    <property type="match status" value="1"/>
</dbReference>
<dbReference type="Gene3D" id="3.40.50.2300">
    <property type="match status" value="1"/>
</dbReference>
<accession>A0A2A5JKZ1</accession>
<dbReference type="Gene3D" id="3.30.565.10">
    <property type="entry name" value="Histidine kinase-like ATPase, C-terminal domain"/>
    <property type="match status" value="1"/>
</dbReference>
<dbReference type="InterPro" id="IPR001789">
    <property type="entry name" value="Sig_transdc_resp-reg_receiver"/>
</dbReference>
<protein>
    <submittedName>
        <fullName evidence="5">Histidine kinase</fullName>
    </submittedName>
</protein>
<dbReference type="GO" id="GO:0000155">
    <property type="term" value="F:phosphorelay sensor kinase activity"/>
    <property type="evidence" value="ECO:0007669"/>
    <property type="project" value="InterPro"/>
</dbReference>
<reference evidence="6" key="1">
    <citation type="journal article" date="2019" name="Genome Announc.">
        <title>Draft Genome Sequence of Pseudoalteromonas piscicida Strain 36Y ROTHPW, an Hypersaline Seawater Isolate from the South Coast of Sonora, Mexico.</title>
        <authorList>
            <person name="Sanchez-Diaz R."/>
            <person name="Molina-Garza Z.J."/>
            <person name="Cruz-Suarez L.E."/>
            <person name="Selvin J."/>
            <person name="Kiran G.S."/>
            <person name="Ibarra-Gamez J.C."/>
            <person name="Gomez-Gil B."/>
            <person name="Galaviz-Silva L."/>
        </authorList>
    </citation>
    <scope>NUCLEOTIDE SEQUENCE [LARGE SCALE GENOMIC DNA]</scope>
    <source>
        <strain evidence="6">36Y_RITHPW</strain>
    </source>
</reference>
<keyword evidence="6" id="KW-1185">Reference proteome</keyword>
<dbReference type="EMBL" id="NKHF01000097">
    <property type="protein sequence ID" value="PCK30122.1"/>
    <property type="molecule type" value="Genomic_DNA"/>
</dbReference>
<organism evidence="5 6">
    <name type="scientific">Pseudoalteromonas piscicida</name>
    <dbReference type="NCBI Taxonomy" id="43662"/>
    <lineage>
        <taxon>Bacteria</taxon>
        <taxon>Pseudomonadati</taxon>
        <taxon>Pseudomonadota</taxon>
        <taxon>Gammaproteobacteria</taxon>
        <taxon>Alteromonadales</taxon>
        <taxon>Pseudoalteromonadaceae</taxon>
        <taxon>Pseudoalteromonas</taxon>
    </lineage>
</organism>
<evidence type="ECO:0000259" key="4">
    <source>
        <dbReference type="PROSITE" id="PS50110"/>
    </source>
</evidence>
<keyword evidence="5" id="KW-0808">Transferase</keyword>
<dbReference type="Pfam" id="PF02518">
    <property type="entry name" value="HATPase_c"/>
    <property type="match status" value="1"/>
</dbReference>
<dbReference type="InterPro" id="IPR003594">
    <property type="entry name" value="HATPase_dom"/>
</dbReference>
<sequence>MSDILIVDDMPENLQVLQLILRKEGFKVLAARGGDIALGIVKKQQPELIITDIKMPNMSGIELCKVLKSENTTASIPVIFVSAYEDSESLVQALEVGGVDYITKPYKPSEIIARVNTQFKLIEAQKIAVKQQLSKAINQMVMGIAHEINTPLGTSITSNTYLEEVMQTLQKDLASGTLTQDGLVTGFAQIKDSSALCSRNLEKVAKFVSLLKSVSQSERDSCRSLIKLKEIESRLKKDFTKQDVQLQVIGNTETELYVDGQALLEVLSNLIENSLVHAWIDHQYLVNITFIQAGNNLHINYVDNGIGLQGITTQELLKPFLTTKRGNAGHVGLSANLTANLISGALNGEFSVKNTQQGLEWDIQIPIDAHEGS</sequence>
<feature type="domain" description="Response regulatory" evidence="4">
    <location>
        <begin position="3"/>
        <end position="119"/>
    </location>
</feature>
<dbReference type="InterPro" id="IPR005467">
    <property type="entry name" value="His_kinase_dom"/>
</dbReference>
<geneLocation type="plasmid" evidence="5">
    <name>unnamed</name>
</geneLocation>
<evidence type="ECO:0000313" key="5">
    <source>
        <dbReference type="EMBL" id="PCK30122.1"/>
    </source>
</evidence>
<dbReference type="RefSeq" id="WP_099643626.1">
    <property type="nucleotide sequence ID" value="NZ_NKHF01000097.1"/>
</dbReference>
<dbReference type="SUPFAM" id="SSF47384">
    <property type="entry name" value="Homodimeric domain of signal transducing histidine kinase"/>
    <property type="match status" value="1"/>
</dbReference>
<dbReference type="Gene3D" id="1.10.287.130">
    <property type="match status" value="1"/>
</dbReference>
<proteinExistence type="predicted"/>
<dbReference type="PROSITE" id="PS50109">
    <property type="entry name" value="HIS_KIN"/>
    <property type="match status" value="1"/>
</dbReference>
<dbReference type="InterPro" id="IPR036097">
    <property type="entry name" value="HisK_dim/P_sf"/>
</dbReference>